<dbReference type="Pfam" id="PF10330">
    <property type="entry name" value="Stb3"/>
    <property type="match status" value="1"/>
</dbReference>
<gene>
    <name evidence="2" type="ORF">CTHT_0025370</name>
</gene>
<feature type="region of interest" description="Disordered" evidence="1">
    <location>
        <begin position="252"/>
        <end position="290"/>
    </location>
</feature>
<feature type="compositionally biased region" description="Pro residues" evidence="1">
    <location>
        <begin position="43"/>
        <end position="54"/>
    </location>
</feature>
<organism evidence="3">
    <name type="scientific">Chaetomium thermophilum (strain DSM 1495 / CBS 144.50 / IMI 039719)</name>
    <name type="common">Thermochaetoides thermophila</name>
    <dbReference type="NCBI Taxonomy" id="759272"/>
    <lineage>
        <taxon>Eukaryota</taxon>
        <taxon>Fungi</taxon>
        <taxon>Dikarya</taxon>
        <taxon>Ascomycota</taxon>
        <taxon>Pezizomycotina</taxon>
        <taxon>Sordariomycetes</taxon>
        <taxon>Sordariomycetidae</taxon>
        <taxon>Sordariales</taxon>
        <taxon>Chaetomiaceae</taxon>
        <taxon>Thermochaetoides</taxon>
    </lineage>
</organism>
<dbReference type="eggNOG" id="ENOG502QW7S">
    <property type="taxonomic scope" value="Eukaryota"/>
</dbReference>
<dbReference type="AlphaFoldDB" id="G0S5Y5"/>
<evidence type="ECO:0000313" key="2">
    <source>
        <dbReference type="EMBL" id="EGS20701.1"/>
    </source>
</evidence>
<dbReference type="OMA" id="EDWATMG"/>
<feature type="region of interest" description="Disordered" evidence="1">
    <location>
        <begin position="36"/>
        <end position="56"/>
    </location>
</feature>
<dbReference type="PANTHER" id="PTHR28164">
    <property type="entry name" value="PROTEIN STB3"/>
    <property type="match status" value="1"/>
</dbReference>
<dbReference type="GO" id="GO:0000432">
    <property type="term" value="P:positive regulation of transcription from RNA polymerase II promoter by glucose"/>
    <property type="evidence" value="ECO:0007669"/>
    <property type="project" value="TreeGrafter"/>
</dbReference>
<proteinExistence type="predicted"/>
<keyword evidence="3" id="KW-1185">Reference proteome</keyword>
<feature type="region of interest" description="Disordered" evidence="1">
    <location>
        <begin position="176"/>
        <end position="201"/>
    </location>
</feature>
<name>G0S5Y5_CHATD</name>
<feature type="compositionally biased region" description="Basic and acidic residues" evidence="1">
    <location>
        <begin position="74"/>
        <end position="87"/>
    </location>
</feature>
<dbReference type="STRING" id="759272.G0S5Y5"/>
<dbReference type="GO" id="GO:0043565">
    <property type="term" value="F:sequence-specific DNA binding"/>
    <property type="evidence" value="ECO:0007669"/>
    <property type="project" value="TreeGrafter"/>
</dbReference>
<evidence type="ECO:0000256" key="1">
    <source>
        <dbReference type="SAM" id="MobiDB-lite"/>
    </source>
</evidence>
<dbReference type="GeneID" id="18256575"/>
<dbReference type="OrthoDB" id="5391991at2759"/>
<dbReference type="GO" id="GO:0005634">
    <property type="term" value="C:nucleus"/>
    <property type="evidence" value="ECO:0007669"/>
    <property type="project" value="TreeGrafter"/>
</dbReference>
<accession>G0S5Y5</accession>
<dbReference type="Proteomes" id="UP000008066">
    <property type="component" value="Unassembled WGS sequence"/>
</dbReference>
<protein>
    <recommendedName>
        <fullName evidence="4">Sin3 binding protein</fullName>
    </recommendedName>
</protein>
<dbReference type="RefSeq" id="XP_006692997.1">
    <property type="nucleotide sequence ID" value="XM_006692934.1"/>
</dbReference>
<reference evidence="2 3" key="1">
    <citation type="journal article" date="2011" name="Cell">
        <title>Insight into structure and assembly of the nuclear pore complex by utilizing the genome of a eukaryotic thermophile.</title>
        <authorList>
            <person name="Amlacher S."/>
            <person name="Sarges P."/>
            <person name="Flemming D."/>
            <person name="van Noort V."/>
            <person name="Kunze R."/>
            <person name="Devos D.P."/>
            <person name="Arumugam M."/>
            <person name="Bork P."/>
            <person name="Hurt E."/>
        </authorList>
    </citation>
    <scope>NUCLEOTIDE SEQUENCE [LARGE SCALE GENOMIC DNA]</scope>
    <source>
        <strain evidence="3">DSM 1495 / CBS 144.50 / IMI 039719</strain>
    </source>
</reference>
<dbReference type="InterPro" id="IPR018818">
    <property type="entry name" value="Stb3"/>
</dbReference>
<dbReference type="PANTHER" id="PTHR28164:SF1">
    <property type="entry name" value="PROTEIN STB3"/>
    <property type="match status" value="1"/>
</dbReference>
<dbReference type="KEGG" id="cthr:CTHT_0025370"/>
<evidence type="ECO:0000313" key="3">
    <source>
        <dbReference type="Proteomes" id="UP000008066"/>
    </source>
</evidence>
<dbReference type="EMBL" id="GL988041">
    <property type="protein sequence ID" value="EGS20701.1"/>
    <property type="molecule type" value="Genomic_DNA"/>
</dbReference>
<dbReference type="HOGENOM" id="CLU_037235_0_0_1"/>
<feature type="region of interest" description="Disordered" evidence="1">
    <location>
        <begin position="72"/>
        <end position="93"/>
    </location>
</feature>
<evidence type="ECO:0008006" key="4">
    <source>
        <dbReference type="Google" id="ProtNLM"/>
    </source>
</evidence>
<sequence length="386" mass="40786">MATVASAVRDIAATSSAGRDNLTAVAAARSVPVTTNHSLSTLPTPPNSISPSLPPHGLKAQLQRARLGSIDSDLDLHDAPDDRHDSPPCDPAGTITPAMLAKYHLSEILLNHGPLPIRHLMGYLTTSVPGFASIPPAKARRLVVAALEGKGSNGEGGGVDGDVEFIKVGWGRWDAKRRGQPARGDSPSASRTSPGVGHPASIPIIRASGSYLNDYRSRLGATLGSSVGGRSSVAFSHDERDRFMDPMDYEADKMSLDDDDESGSASCSEAPDDCDDPRCRRNDDPEDATDEEDWAAIGAAALRAESYNARSMGQSPFSTLYSDGLHPSGIRSFSTGMARPPELPSGVNLAAFNNTTMRNNSPLSAMTASEAQEREAVDALLRLRSM</sequence>